<dbReference type="PANTHER" id="PTHR33198:SF21">
    <property type="entry name" value="RETROTRANSPOSON GAG DOMAIN-CONTAINING PROTEIN"/>
    <property type="match status" value="1"/>
</dbReference>
<name>A0A7E5X129_TRINI</name>
<feature type="region of interest" description="Disordered" evidence="1">
    <location>
        <begin position="176"/>
        <end position="212"/>
    </location>
</feature>
<dbReference type="InterPro" id="IPR001878">
    <property type="entry name" value="Znf_CCHC"/>
</dbReference>
<feature type="domain" description="CCHC-type" evidence="2">
    <location>
        <begin position="152"/>
        <end position="168"/>
    </location>
</feature>
<dbReference type="OrthoDB" id="8039770at2759"/>
<dbReference type="GO" id="GO:0008270">
    <property type="term" value="F:zinc ion binding"/>
    <property type="evidence" value="ECO:0007669"/>
    <property type="project" value="InterPro"/>
</dbReference>
<dbReference type="AlphaFoldDB" id="A0A7E5X129"/>
<feature type="compositionally biased region" description="Basic and acidic residues" evidence="1">
    <location>
        <begin position="195"/>
        <end position="212"/>
    </location>
</feature>
<keyword evidence="3" id="KW-1185">Reference proteome</keyword>
<reference evidence="4" key="1">
    <citation type="submission" date="2025-08" db="UniProtKB">
        <authorList>
            <consortium name="RefSeq"/>
        </authorList>
    </citation>
    <scope>IDENTIFICATION</scope>
</reference>
<feature type="compositionally biased region" description="Basic and acidic residues" evidence="1">
    <location>
        <begin position="176"/>
        <end position="187"/>
    </location>
</feature>
<dbReference type="RefSeq" id="XP_026746187.1">
    <property type="nucleotide sequence ID" value="XM_026890386.1"/>
</dbReference>
<evidence type="ECO:0000259" key="2">
    <source>
        <dbReference type="SMART" id="SM00343"/>
    </source>
</evidence>
<dbReference type="PANTHER" id="PTHR33198">
    <property type="entry name" value="ANK_REP_REGION DOMAIN-CONTAINING PROTEIN-RELATED"/>
    <property type="match status" value="1"/>
</dbReference>
<dbReference type="Gene3D" id="4.10.60.10">
    <property type="entry name" value="Zinc finger, CCHC-type"/>
    <property type="match status" value="1"/>
</dbReference>
<feature type="domain" description="CCHC-type" evidence="2">
    <location>
        <begin position="130"/>
        <end position="148"/>
    </location>
</feature>
<dbReference type="Proteomes" id="UP000322000">
    <property type="component" value="Unplaced"/>
</dbReference>
<accession>A0A7E5X129</accession>
<dbReference type="KEGG" id="tnl:113507529"/>
<proteinExistence type="predicted"/>
<sequence>MAIKKLDEYFAPKQSKRFERHVFRLIKQEENEKFEKFVVRLRQQAAKCQFVDLDDQLLDQITDRCSSEELRKKILKNGDKMTLEDVIAEANALEIINRQLGDFIQKQNRNQDVNQVESSSKNKNQRRKRECFRCGGWNHLAYDEKCPARGKKCTKCERIGHFKLQCKTNLLKRKRTEDTKQTLNKDTKKFKRPRKDTDNIDEQKKSNSDKKT</sequence>
<dbReference type="GeneID" id="113507529"/>
<dbReference type="InParanoid" id="A0A7E5X129"/>
<gene>
    <name evidence="4" type="primary">LOC113507529</name>
</gene>
<dbReference type="GO" id="GO:0003676">
    <property type="term" value="F:nucleic acid binding"/>
    <property type="evidence" value="ECO:0007669"/>
    <property type="project" value="InterPro"/>
</dbReference>
<evidence type="ECO:0000256" key="1">
    <source>
        <dbReference type="SAM" id="MobiDB-lite"/>
    </source>
</evidence>
<dbReference type="SUPFAM" id="SSF57756">
    <property type="entry name" value="Retrovirus zinc finger-like domains"/>
    <property type="match status" value="1"/>
</dbReference>
<evidence type="ECO:0000313" key="3">
    <source>
        <dbReference type="Proteomes" id="UP000322000"/>
    </source>
</evidence>
<organism evidence="3 4">
    <name type="scientific">Trichoplusia ni</name>
    <name type="common">Cabbage looper</name>
    <dbReference type="NCBI Taxonomy" id="7111"/>
    <lineage>
        <taxon>Eukaryota</taxon>
        <taxon>Metazoa</taxon>
        <taxon>Ecdysozoa</taxon>
        <taxon>Arthropoda</taxon>
        <taxon>Hexapoda</taxon>
        <taxon>Insecta</taxon>
        <taxon>Pterygota</taxon>
        <taxon>Neoptera</taxon>
        <taxon>Endopterygota</taxon>
        <taxon>Lepidoptera</taxon>
        <taxon>Glossata</taxon>
        <taxon>Ditrysia</taxon>
        <taxon>Noctuoidea</taxon>
        <taxon>Noctuidae</taxon>
        <taxon>Plusiinae</taxon>
        <taxon>Trichoplusia</taxon>
    </lineage>
</organism>
<dbReference type="InterPro" id="IPR036875">
    <property type="entry name" value="Znf_CCHC_sf"/>
</dbReference>
<dbReference type="SMART" id="SM00343">
    <property type="entry name" value="ZnF_C2HC"/>
    <property type="match status" value="2"/>
</dbReference>
<evidence type="ECO:0000313" key="4">
    <source>
        <dbReference type="RefSeq" id="XP_026746187.1"/>
    </source>
</evidence>
<protein>
    <submittedName>
        <fullName evidence="4">Uncharacterized protein LOC113507529</fullName>
    </submittedName>
</protein>